<name>A0ABW7WZU5_9NOCA</name>
<evidence type="ECO:0000256" key="1">
    <source>
        <dbReference type="SAM" id="Phobius"/>
    </source>
</evidence>
<reference evidence="2 3" key="1">
    <citation type="submission" date="2024-10" db="EMBL/GenBank/DDBJ databases">
        <title>The Natural Products Discovery Center: Release of the First 8490 Sequenced Strains for Exploring Actinobacteria Biosynthetic Diversity.</title>
        <authorList>
            <person name="Kalkreuter E."/>
            <person name="Kautsar S.A."/>
            <person name="Yang D."/>
            <person name="Bader C.D."/>
            <person name="Teijaro C.N."/>
            <person name="Fluegel L."/>
            <person name="Davis C.M."/>
            <person name="Simpson J.R."/>
            <person name="Lauterbach L."/>
            <person name="Steele A.D."/>
            <person name="Gui C."/>
            <person name="Meng S."/>
            <person name="Li G."/>
            <person name="Viehrig K."/>
            <person name="Ye F."/>
            <person name="Su P."/>
            <person name="Kiefer A.F."/>
            <person name="Nichols A."/>
            <person name="Cepeda A.J."/>
            <person name="Yan W."/>
            <person name="Fan B."/>
            <person name="Jiang Y."/>
            <person name="Adhikari A."/>
            <person name="Zheng C.-J."/>
            <person name="Schuster L."/>
            <person name="Cowan T.M."/>
            <person name="Smanski M.J."/>
            <person name="Chevrette M.G."/>
            <person name="De Carvalho L.P.S."/>
            <person name="Shen B."/>
        </authorList>
    </citation>
    <scope>NUCLEOTIDE SEQUENCE [LARGE SCALE GENOMIC DNA]</scope>
    <source>
        <strain evidence="2 3">NPDC019275</strain>
    </source>
</reference>
<keyword evidence="1" id="KW-1133">Transmembrane helix</keyword>
<organism evidence="2 3">
    <name type="scientific">Nocardia xishanensis</name>
    <dbReference type="NCBI Taxonomy" id="238964"/>
    <lineage>
        <taxon>Bacteria</taxon>
        <taxon>Bacillati</taxon>
        <taxon>Actinomycetota</taxon>
        <taxon>Actinomycetes</taxon>
        <taxon>Mycobacteriales</taxon>
        <taxon>Nocardiaceae</taxon>
        <taxon>Nocardia</taxon>
    </lineage>
</organism>
<protein>
    <submittedName>
        <fullName evidence="2">DUF6463 family protein</fullName>
    </submittedName>
</protein>
<keyword evidence="1" id="KW-0812">Transmembrane</keyword>
<keyword evidence="1" id="KW-0472">Membrane</keyword>
<dbReference type="EMBL" id="JBIRYO010000007">
    <property type="protein sequence ID" value="MFI2474371.1"/>
    <property type="molecule type" value="Genomic_DNA"/>
</dbReference>
<proteinExistence type="predicted"/>
<accession>A0ABW7WZU5</accession>
<feature type="transmembrane region" description="Helical" evidence="1">
    <location>
        <begin position="70"/>
        <end position="91"/>
    </location>
</feature>
<feature type="transmembrane region" description="Helical" evidence="1">
    <location>
        <begin position="12"/>
        <end position="35"/>
    </location>
</feature>
<dbReference type="InterPro" id="IPR045590">
    <property type="entry name" value="DUF6463"/>
</dbReference>
<dbReference type="Proteomes" id="UP001611415">
    <property type="component" value="Unassembled WGS sequence"/>
</dbReference>
<dbReference type="Pfam" id="PF20064">
    <property type="entry name" value="DUF6463"/>
    <property type="match status" value="1"/>
</dbReference>
<evidence type="ECO:0000313" key="2">
    <source>
        <dbReference type="EMBL" id="MFI2474371.1"/>
    </source>
</evidence>
<evidence type="ECO:0000313" key="3">
    <source>
        <dbReference type="Proteomes" id="UP001611415"/>
    </source>
</evidence>
<feature type="transmembrane region" description="Helical" evidence="1">
    <location>
        <begin position="124"/>
        <end position="142"/>
    </location>
</feature>
<gene>
    <name evidence="2" type="ORF">ACH49W_13435</name>
</gene>
<sequence length="158" mass="16489">MPQISSSPKRMLRWASGIMVVLGAGHLLLLALLAWSDITGWVDRGIWAAVPLAVTEGSEGPTVDTLQNEVTFWAGPGSFAVPFILLGCLTWHLAERGIAVPAGIGWGLAAYSAFSGVLLVPSPYFAGVVAAVLVVVAARKGVRAEADRERDGSVTAGH</sequence>
<feature type="transmembrane region" description="Helical" evidence="1">
    <location>
        <begin position="98"/>
        <end position="118"/>
    </location>
</feature>
<keyword evidence="3" id="KW-1185">Reference proteome</keyword>
<dbReference type="RefSeq" id="WP_397092667.1">
    <property type="nucleotide sequence ID" value="NZ_JBIRYO010000007.1"/>
</dbReference>
<comment type="caution">
    <text evidence="2">The sequence shown here is derived from an EMBL/GenBank/DDBJ whole genome shotgun (WGS) entry which is preliminary data.</text>
</comment>